<dbReference type="OrthoDB" id="357718at2"/>
<dbReference type="RefSeq" id="WP_106087209.1">
    <property type="nucleotide sequence ID" value="NZ_PVNL01000002.1"/>
</dbReference>
<proteinExistence type="predicted"/>
<sequence>MNTSRRFILSALLLSGVAGVAALIPGSVTAAPPSPSDPAFGAYLLTQLDDLHRGKSSHALVSMHVKTARWERSMSMEAWSVGEDYSLIRILEPKKERGTATLKSNKDLYTFLSKTGRTIKISGASMGGSWMGSHFTNDDLVKDSRLDTDFDYVVKDGPTINGEPTWALILTPKPKAVVVWGQVDVMVRKSDLMPVGELFYDEDLDPVRKMEFFDFQTVAGRQVPMRMRMSPLDADRLGEYTEMTYSKLEFDVGIDKSFFSVAQLKAI</sequence>
<dbReference type="EMBL" id="PVNL01000002">
    <property type="protein sequence ID" value="PRQ10148.1"/>
    <property type="molecule type" value="Genomic_DNA"/>
</dbReference>
<evidence type="ECO:0000313" key="4">
    <source>
        <dbReference type="Proteomes" id="UP000238823"/>
    </source>
</evidence>
<feature type="domain" description="Uncharacterized protein TP-0789" evidence="2">
    <location>
        <begin position="82"/>
        <end position="265"/>
    </location>
</feature>
<feature type="chain" id="PRO_5015698896" description="Uncharacterized protein TP-0789 domain-containing protein" evidence="1">
    <location>
        <begin position="31"/>
        <end position="267"/>
    </location>
</feature>
<evidence type="ECO:0000259" key="2">
    <source>
        <dbReference type="Pfam" id="PF17131"/>
    </source>
</evidence>
<comment type="caution">
    <text evidence="3">The sequence shown here is derived from an EMBL/GenBank/DDBJ whole genome shotgun (WGS) entry which is preliminary data.</text>
</comment>
<evidence type="ECO:0000256" key="1">
    <source>
        <dbReference type="SAM" id="SignalP"/>
    </source>
</evidence>
<gene>
    <name evidence="3" type="ORF">ENSA7_00970</name>
</gene>
<dbReference type="Gene3D" id="2.50.20.10">
    <property type="entry name" value="Lipoprotein localisation LolA/LolB/LppX"/>
    <property type="match status" value="1"/>
</dbReference>
<dbReference type="AlphaFoldDB" id="A0A2S9YYH4"/>
<feature type="signal peptide" evidence="1">
    <location>
        <begin position="1"/>
        <end position="30"/>
    </location>
</feature>
<protein>
    <recommendedName>
        <fullName evidence="2">Uncharacterized protein TP-0789 domain-containing protein</fullName>
    </recommendedName>
</protein>
<name>A0A2S9YYH4_9BACT</name>
<reference evidence="3 4" key="1">
    <citation type="submission" date="2018-03" db="EMBL/GenBank/DDBJ databases">
        <title>Draft Genome Sequences of the Obligatory Marine Myxobacteria Enhygromyxa salina SWB007.</title>
        <authorList>
            <person name="Poehlein A."/>
            <person name="Moghaddam J.A."/>
            <person name="Harms H."/>
            <person name="Alanjari M."/>
            <person name="Koenig G.M."/>
            <person name="Daniel R."/>
            <person name="Schaeberle T.F."/>
        </authorList>
    </citation>
    <scope>NUCLEOTIDE SEQUENCE [LARGE SCALE GENOMIC DNA]</scope>
    <source>
        <strain evidence="3 4">SWB007</strain>
    </source>
</reference>
<evidence type="ECO:0000313" key="3">
    <source>
        <dbReference type="EMBL" id="PRQ10148.1"/>
    </source>
</evidence>
<dbReference type="CDD" id="cd16329">
    <property type="entry name" value="LolA_like"/>
    <property type="match status" value="1"/>
</dbReference>
<organism evidence="3 4">
    <name type="scientific">Enhygromyxa salina</name>
    <dbReference type="NCBI Taxonomy" id="215803"/>
    <lineage>
        <taxon>Bacteria</taxon>
        <taxon>Pseudomonadati</taxon>
        <taxon>Myxococcota</taxon>
        <taxon>Polyangia</taxon>
        <taxon>Nannocystales</taxon>
        <taxon>Nannocystaceae</taxon>
        <taxon>Enhygromyxa</taxon>
    </lineage>
</organism>
<dbReference type="Pfam" id="PF17131">
    <property type="entry name" value="LolA_like"/>
    <property type="match status" value="1"/>
</dbReference>
<accession>A0A2S9YYH4</accession>
<dbReference type="InterPro" id="IPR033399">
    <property type="entry name" value="TP_0789-like"/>
</dbReference>
<dbReference type="Proteomes" id="UP000238823">
    <property type="component" value="Unassembled WGS sequence"/>
</dbReference>
<keyword evidence="1" id="KW-0732">Signal</keyword>